<accession>A0ACB9D361</accession>
<dbReference type="Proteomes" id="UP001055811">
    <property type="component" value="Linkage Group LG05"/>
</dbReference>
<organism evidence="1 2">
    <name type="scientific">Cichorium intybus</name>
    <name type="common">Chicory</name>
    <dbReference type="NCBI Taxonomy" id="13427"/>
    <lineage>
        <taxon>Eukaryota</taxon>
        <taxon>Viridiplantae</taxon>
        <taxon>Streptophyta</taxon>
        <taxon>Embryophyta</taxon>
        <taxon>Tracheophyta</taxon>
        <taxon>Spermatophyta</taxon>
        <taxon>Magnoliopsida</taxon>
        <taxon>eudicotyledons</taxon>
        <taxon>Gunneridae</taxon>
        <taxon>Pentapetalae</taxon>
        <taxon>asterids</taxon>
        <taxon>campanulids</taxon>
        <taxon>Asterales</taxon>
        <taxon>Asteraceae</taxon>
        <taxon>Cichorioideae</taxon>
        <taxon>Cichorieae</taxon>
        <taxon>Cichoriinae</taxon>
        <taxon>Cichorium</taxon>
    </lineage>
</organism>
<dbReference type="EMBL" id="CM042013">
    <property type="protein sequence ID" value="KAI3740916.1"/>
    <property type="molecule type" value="Genomic_DNA"/>
</dbReference>
<evidence type="ECO:0000313" key="1">
    <source>
        <dbReference type="EMBL" id="KAI3740916.1"/>
    </source>
</evidence>
<name>A0ACB9D361_CICIN</name>
<proteinExistence type="predicted"/>
<keyword evidence="2" id="KW-1185">Reference proteome</keyword>
<protein>
    <submittedName>
        <fullName evidence="1">Uncharacterized protein</fullName>
    </submittedName>
</protein>
<sequence>MARNMIILAFISVVAAMLLKQHVYAQTNCQDVIAKLMPCESFILGFSTEPSPQCCASAQDLVRAANASRDVLRATCRCLKNAVQSIPVDLSNAARITSLCNLNLSIPIDPSVDCDSL</sequence>
<evidence type="ECO:0000313" key="2">
    <source>
        <dbReference type="Proteomes" id="UP001055811"/>
    </source>
</evidence>
<gene>
    <name evidence="1" type="ORF">L2E82_31391</name>
</gene>
<comment type="caution">
    <text evidence="1">The sequence shown here is derived from an EMBL/GenBank/DDBJ whole genome shotgun (WGS) entry which is preliminary data.</text>
</comment>
<reference evidence="1 2" key="2">
    <citation type="journal article" date="2022" name="Mol. Ecol. Resour.">
        <title>The genomes of chicory, endive, great burdock and yacon provide insights into Asteraceae paleo-polyploidization history and plant inulin production.</title>
        <authorList>
            <person name="Fan W."/>
            <person name="Wang S."/>
            <person name="Wang H."/>
            <person name="Wang A."/>
            <person name="Jiang F."/>
            <person name="Liu H."/>
            <person name="Zhao H."/>
            <person name="Xu D."/>
            <person name="Zhang Y."/>
        </authorList>
    </citation>
    <scope>NUCLEOTIDE SEQUENCE [LARGE SCALE GENOMIC DNA]</scope>
    <source>
        <strain evidence="2">cv. Punajuju</strain>
        <tissue evidence="1">Leaves</tissue>
    </source>
</reference>
<reference evidence="2" key="1">
    <citation type="journal article" date="2022" name="Mol. Ecol. Resour.">
        <title>The genomes of chicory, endive, great burdock and yacon provide insights into Asteraceae palaeo-polyploidization history and plant inulin production.</title>
        <authorList>
            <person name="Fan W."/>
            <person name="Wang S."/>
            <person name="Wang H."/>
            <person name="Wang A."/>
            <person name="Jiang F."/>
            <person name="Liu H."/>
            <person name="Zhao H."/>
            <person name="Xu D."/>
            <person name="Zhang Y."/>
        </authorList>
    </citation>
    <scope>NUCLEOTIDE SEQUENCE [LARGE SCALE GENOMIC DNA]</scope>
    <source>
        <strain evidence="2">cv. Punajuju</strain>
    </source>
</reference>